<proteinExistence type="predicted"/>
<evidence type="ECO:0000313" key="2">
    <source>
        <dbReference type="Proteomes" id="UP000483286"/>
    </source>
</evidence>
<dbReference type="SUPFAM" id="SSF48371">
    <property type="entry name" value="ARM repeat"/>
    <property type="match status" value="1"/>
</dbReference>
<sequence length="215" mass="23108">MGREIEPSGGPAVLTLAPGLTAAQLEQLAETAEKPTRALIAAHPNTPPALLERLAADHPAEVLGNPALPLLRLAHPRLLLDVPLHVLLRLLAQLDAPAWLLRHALIASAIEIQAAAAAHPALNERQVEWLARHPAWQVRARIAARPELSARWIEHLAADADYGVRMYIASRANLPAPVAGQLAADPSPFVRQVLARAQQTALAVWLITLCALPWG</sequence>
<dbReference type="InterPro" id="IPR016024">
    <property type="entry name" value="ARM-type_fold"/>
</dbReference>
<dbReference type="Proteomes" id="UP000483286">
    <property type="component" value="Unassembled WGS sequence"/>
</dbReference>
<dbReference type="RefSeq" id="WP_157459419.1">
    <property type="nucleotide sequence ID" value="NZ_WQLB01000013.1"/>
</dbReference>
<reference evidence="1 2" key="1">
    <citation type="submission" date="2019-12" db="EMBL/GenBank/DDBJ databases">
        <title>Deinococcus sp. HMF7620 Genome sequencing and assembly.</title>
        <authorList>
            <person name="Kang H."/>
            <person name="Kim H."/>
            <person name="Joh K."/>
        </authorList>
    </citation>
    <scope>NUCLEOTIDE SEQUENCE [LARGE SCALE GENOMIC DNA]</scope>
    <source>
        <strain evidence="1 2">HMF7620</strain>
    </source>
</reference>
<protein>
    <submittedName>
        <fullName evidence="1">Uncharacterized protein</fullName>
    </submittedName>
</protein>
<accession>A0A7C9HYP2</accession>
<dbReference type="EMBL" id="WQLB01000013">
    <property type="protein sequence ID" value="MVN87370.1"/>
    <property type="molecule type" value="Genomic_DNA"/>
</dbReference>
<dbReference type="Gene3D" id="1.25.10.10">
    <property type="entry name" value="Leucine-rich Repeat Variant"/>
    <property type="match status" value="1"/>
</dbReference>
<comment type="caution">
    <text evidence="1">The sequence shown here is derived from an EMBL/GenBank/DDBJ whole genome shotgun (WGS) entry which is preliminary data.</text>
</comment>
<organism evidence="1 2">
    <name type="scientific">Deinococcus arboris</name>
    <dbReference type="NCBI Taxonomy" id="2682977"/>
    <lineage>
        <taxon>Bacteria</taxon>
        <taxon>Thermotogati</taxon>
        <taxon>Deinococcota</taxon>
        <taxon>Deinococci</taxon>
        <taxon>Deinococcales</taxon>
        <taxon>Deinococcaceae</taxon>
        <taxon>Deinococcus</taxon>
    </lineage>
</organism>
<name>A0A7C9HYP2_9DEIO</name>
<gene>
    <name evidence="1" type="ORF">GO986_11380</name>
</gene>
<keyword evidence="2" id="KW-1185">Reference proteome</keyword>
<evidence type="ECO:0000313" key="1">
    <source>
        <dbReference type="EMBL" id="MVN87370.1"/>
    </source>
</evidence>
<dbReference type="InterPro" id="IPR011989">
    <property type="entry name" value="ARM-like"/>
</dbReference>
<dbReference type="AlphaFoldDB" id="A0A7C9HYP2"/>